<dbReference type="InterPro" id="IPR019926">
    <property type="entry name" value="Ribosomal_uL3_CS"/>
</dbReference>
<sequence length="218" mass="22697">MVARGILGTKVGMTQVFDDDAHVIPVTVVRAGPCPVVQVRTPERDGYHAVQLGYGTDDNPTKPVAGHFAAAGVEPTEHLVELPLEGEYQPGDVVTVAQFVDGQHVDVAGTSKGKGFAGVMKRHGFGGQRASHGAHKTHRAPGAIGGAATPSRVFPGKRMAGRMGAERVTVQSLELVRVDPERNLLLIRGSVPGPNGGLLDIRDAAKRPSPAGAEGGDE</sequence>
<dbReference type="Proteomes" id="UP000291469">
    <property type="component" value="Chromosome"/>
</dbReference>
<reference evidence="11 12" key="1">
    <citation type="submission" date="2019-01" db="EMBL/GenBank/DDBJ databases">
        <title>Egibacter rhizosphaerae EGI 80759T.</title>
        <authorList>
            <person name="Chen D.-D."/>
            <person name="Tian Y."/>
            <person name="Jiao J.-Y."/>
            <person name="Zhang X.-T."/>
            <person name="Zhang Y.-G."/>
            <person name="Zhang Y."/>
            <person name="Xiao M."/>
            <person name="Shu W.-S."/>
            <person name="Li W.-J."/>
        </authorList>
    </citation>
    <scope>NUCLEOTIDE SEQUENCE [LARGE SCALE GENOMIC DNA]</scope>
    <source>
        <strain evidence="11 12">EGI 80759</strain>
    </source>
</reference>
<dbReference type="NCBIfam" id="TIGR03625">
    <property type="entry name" value="L3_bact"/>
    <property type="match status" value="1"/>
</dbReference>
<evidence type="ECO:0000256" key="7">
    <source>
        <dbReference type="HAMAP-Rule" id="MF_01325"/>
    </source>
</evidence>
<dbReference type="InterPro" id="IPR009000">
    <property type="entry name" value="Transl_B-barrel_sf"/>
</dbReference>
<dbReference type="FunFam" id="3.30.160.810:FF:000001">
    <property type="entry name" value="50S ribosomal protein L3"/>
    <property type="match status" value="1"/>
</dbReference>
<dbReference type="GO" id="GO:0006412">
    <property type="term" value="P:translation"/>
    <property type="evidence" value="ECO:0007669"/>
    <property type="project" value="UniProtKB-UniRule"/>
</dbReference>
<name>A0A411YGW5_9ACTN</name>
<feature type="region of interest" description="Disordered" evidence="10">
    <location>
        <begin position="126"/>
        <end position="152"/>
    </location>
</feature>
<dbReference type="Pfam" id="PF00297">
    <property type="entry name" value="Ribosomal_L3"/>
    <property type="match status" value="1"/>
</dbReference>
<dbReference type="InterPro" id="IPR019927">
    <property type="entry name" value="Ribosomal_uL3_bac/org-type"/>
</dbReference>
<keyword evidence="5 7" id="KW-0687">Ribonucleoprotein</keyword>
<dbReference type="PROSITE" id="PS00474">
    <property type="entry name" value="RIBOSOMAL_L3"/>
    <property type="match status" value="1"/>
</dbReference>
<evidence type="ECO:0000313" key="11">
    <source>
        <dbReference type="EMBL" id="QBI20453.1"/>
    </source>
</evidence>
<keyword evidence="12" id="KW-1185">Reference proteome</keyword>
<evidence type="ECO:0000256" key="3">
    <source>
        <dbReference type="ARBA" id="ARBA00022884"/>
    </source>
</evidence>
<comment type="similarity">
    <text evidence="1 7 8">Belongs to the universal ribosomal protein uL3 family.</text>
</comment>
<organism evidence="11 12">
    <name type="scientific">Egibacter rhizosphaerae</name>
    <dbReference type="NCBI Taxonomy" id="1670831"/>
    <lineage>
        <taxon>Bacteria</taxon>
        <taxon>Bacillati</taxon>
        <taxon>Actinomycetota</taxon>
        <taxon>Nitriliruptoria</taxon>
        <taxon>Egibacterales</taxon>
        <taxon>Egibacteraceae</taxon>
        <taxon>Egibacter</taxon>
    </lineage>
</organism>
<proteinExistence type="inferred from homology"/>
<dbReference type="Gene3D" id="3.30.160.810">
    <property type="match status" value="1"/>
</dbReference>
<dbReference type="EMBL" id="CP036402">
    <property type="protein sequence ID" value="QBI20453.1"/>
    <property type="molecule type" value="Genomic_DNA"/>
</dbReference>
<dbReference type="FunFam" id="2.40.30.10:FF:000004">
    <property type="entry name" value="50S ribosomal protein L3"/>
    <property type="match status" value="1"/>
</dbReference>
<dbReference type="GO" id="GO:0022625">
    <property type="term" value="C:cytosolic large ribosomal subunit"/>
    <property type="evidence" value="ECO:0007669"/>
    <property type="project" value="TreeGrafter"/>
</dbReference>
<comment type="function">
    <text evidence="7 9">One of the primary rRNA binding proteins, it binds directly near the 3'-end of the 23S rRNA, where it nucleates assembly of the 50S subunit.</text>
</comment>
<dbReference type="Gene3D" id="2.40.30.10">
    <property type="entry name" value="Translation factors"/>
    <property type="match status" value="1"/>
</dbReference>
<dbReference type="PANTHER" id="PTHR11229">
    <property type="entry name" value="50S RIBOSOMAL PROTEIN L3"/>
    <property type="match status" value="1"/>
</dbReference>
<gene>
    <name evidence="7 11" type="primary">rplC</name>
    <name evidence="11" type="ORF">ER308_13355</name>
</gene>
<dbReference type="SUPFAM" id="SSF50447">
    <property type="entry name" value="Translation proteins"/>
    <property type="match status" value="1"/>
</dbReference>
<keyword evidence="2 7" id="KW-0699">rRNA-binding</keyword>
<dbReference type="PANTHER" id="PTHR11229:SF16">
    <property type="entry name" value="LARGE RIBOSOMAL SUBUNIT PROTEIN UL3C"/>
    <property type="match status" value="1"/>
</dbReference>
<dbReference type="OrthoDB" id="9806135at2"/>
<evidence type="ECO:0000313" key="12">
    <source>
        <dbReference type="Proteomes" id="UP000291469"/>
    </source>
</evidence>
<keyword evidence="4 7" id="KW-0689">Ribosomal protein</keyword>
<comment type="subunit">
    <text evidence="7 9">Part of the 50S ribosomal subunit. Forms a cluster with proteins L14 and L19.</text>
</comment>
<dbReference type="GO" id="GO:0003735">
    <property type="term" value="F:structural constituent of ribosome"/>
    <property type="evidence" value="ECO:0007669"/>
    <property type="project" value="UniProtKB-UniRule"/>
</dbReference>
<evidence type="ECO:0000256" key="2">
    <source>
        <dbReference type="ARBA" id="ARBA00022730"/>
    </source>
</evidence>
<dbReference type="InterPro" id="IPR000597">
    <property type="entry name" value="Ribosomal_uL3"/>
</dbReference>
<dbReference type="GO" id="GO:0019843">
    <property type="term" value="F:rRNA binding"/>
    <property type="evidence" value="ECO:0007669"/>
    <property type="project" value="UniProtKB-UniRule"/>
</dbReference>
<dbReference type="AlphaFoldDB" id="A0A411YGW5"/>
<dbReference type="RefSeq" id="WP_131155449.1">
    <property type="nucleotide sequence ID" value="NZ_CP036402.1"/>
</dbReference>
<keyword evidence="3 7" id="KW-0694">RNA-binding</keyword>
<accession>A0A411YGW5</accession>
<dbReference type="KEGG" id="erz:ER308_13355"/>
<evidence type="ECO:0000256" key="6">
    <source>
        <dbReference type="ARBA" id="ARBA00035243"/>
    </source>
</evidence>
<evidence type="ECO:0000256" key="5">
    <source>
        <dbReference type="ARBA" id="ARBA00023274"/>
    </source>
</evidence>
<evidence type="ECO:0000256" key="1">
    <source>
        <dbReference type="ARBA" id="ARBA00006540"/>
    </source>
</evidence>
<evidence type="ECO:0000256" key="4">
    <source>
        <dbReference type="ARBA" id="ARBA00022980"/>
    </source>
</evidence>
<dbReference type="HAMAP" id="MF_01325_B">
    <property type="entry name" value="Ribosomal_uL3_B"/>
    <property type="match status" value="1"/>
</dbReference>
<evidence type="ECO:0000256" key="8">
    <source>
        <dbReference type="RuleBase" id="RU003905"/>
    </source>
</evidence>
<feature type="region of interest" description="Disordered" evidence="10">
    <location>
        <begin position="196"/>
        <end position="218"/>
    </location>
</feature>
<protein>
    <recommendedName>
        <fullName evidence="6 7">Large ribosomal subunit protein uL3</fullName>
    </recommendedName>
</protein>
<evidence type="ECO:0000256" key="10">
    <source>
        <dbReference type="SAM" id="MobiDB-lite"/>
    </source>
</evidence>
<evidence type="ECO:0000256" key="9">
    <source>
        <dbReference type="RuleBase" id="RU003906"/>
    </source>
</evidence>